<dbReference type="InterPro" id="IPR006685">
    <property type="entry name" value="MscS_channel_2nd"/>
</dbReference>
<dbReference type="Gene3D" id="2.30.30.60">
    <property type="match status" value="1"/>
</dbReference>
<comment type="subcellular location">
    <subcellularLocation>
        <location evidence="1">Membrane</location>
    </subcellularLocation>
</comment>
<accession>C1EJH6</accession>
<sequence>MAMGISSPASLLGAKAAPSAVRARGARSRFVILLSRHSRTRRDARTYSANGCFTASQAVKNEADEDSMRDERAYVDPGRLRVASKPFTRERGGRGEENGLGRAFAKSVGVLTLALAALAAPLASPRAAHAAKSSAAATAAAPEQKYTFNPNLIKLPPALTDKFDAALDAVSNEAQALGQGIKAQMNDPWSVEDVWLLLVWSYARTKGRRKLWDKLNENNKAEDAAAFDKSFLGWLDGPMKAVWFCWLVLYVHDVFSKILVIPIDDLGFDIGVYILTSGALAIMTTSRYLPAFLETRFKIMEVALKTVITRLATIAIGVVSVLNAGVCFGLPASSILGVSGVGGLTFGLAAKDILSNFMGGTILAIMRPFTVGEEIFITGGSNFRGSGDPSVSDYLVKEIGWYQTTLLAKDTKPTTVPNGFFLGTNVINVTRATARVLIVDLRVLYQDRDKIYTICEELEEYLRGSDLIDSVNFPVRVNLTSAKADCLNVQVETHIYKLPLDKHLKAKMKTMMDMMDIVDGHTSGVAYPVEVQLETLPALSGKK</sequence>
<dbReference type="KEGG" id="mis:MICPUN_64936"/>
<reference evidence="7 8" key="1">
    <citation type="journal article" date="2009" name="Science">
        <title>Green evolution and dynamic adaptations revealed by genomes of the marine picoeukaryotes Micromonas.</title>
        <authorList>
            <person name="Worden A.Z."/>
            <person name="Lee J.H."/>
            <person name="Mock T."/>
            <person name="Rouze P."/>
            <person name="Simmons M.P."/>
            <person name="Aerts A.L."/>
            <person name="Allen A.E."/>
            <person name="Cuvelier M.L."/>
            <person name="Derelle E."/>
            <person name="Everett M.V."/>
            <person name="Foulon E."/>
            <person name="Grimwood J."/>
            <person name="Gundlach H."/>
            <person name="Henrissat B."/>
            <person name="Napoli C."/>
            <person name="McDonald S.M."/>
            <person name="Parker M.S."/>
            <person name="Rombauts S."/>
            <person name="Salamov A."/>
            <person name="Von Dassow P."/>
            <person name="Badger J.H."/>
            <person name="Coutinho P.M."/>
            <person name="Demir E."/>
            <person name="Dubchak I."/>
            <person name="Gentemann C."/>
            <person name="Eikrem W."/>
            <person name="Gready J.E."/>
            <person name="John U."/>
            <person name="Lanier W."/>
            <person name="Lindquist E.A."/>
            <person name="Lucas S."/>
            <person name="Mayer K.F."/>
            <person name="Moreau H."/>
            <person name="Not F."/>
            <person name="Otillar R."/>
            <person name="Panaud O."/>
            <person name="Pangilinan J."/>
            <person name="Paulsen I."/>
            <person name="Piegu B."/>
            <person name="Poliakov A."/>
            <person name="Robbens S."/>
            <person name="Schmutz J."/>
            <person name="Toulza E."/>
            <person name="Wyss T."/>
            <person name="Zelensky A."/>
            <person name="Zhou K."/>
            <person name="Armbrust E.V."/>
            <person name="Bhattacharya D."/>
            <person name="Goodenough U.W."/>
            <person name="Van de Peer Y."/>
            <person name="Grigoriev I.V."/>
        </authorList>
    </citation>
    <scope>NUCLEOTIDE SEQUENCE [LARGE SCALE GENOMIC DNA]</scope>
    <source>
        <strain evidence="8">RCC299 / NOUM17</strain>
    </source>
</reference>
<gene>
    <name evidence="7" type="ORF">MICPUN_64936</name>
</gene>
<dbReference type="InterPro" id="IPR023408">
    <property type="entry name" value="MscS_beta-dom_sf"/>
</dbReference>
<keyword evidence="2 5" id="KW-0812">Transmembrane</keyword>
<evidence type="ECO:0000256" key="2">
    <source>
        <dbReference type="ARBA" id="ARBA00022692"/>
    </source>
</evidence>
<keyword evidence="8" id="KW-1185">Reference proteome</keyword>
<dbReference type="EMBL" id="CP001334">
    <property type="protein sequence ID" value="ACO68041.1"/>
    <property type="molecule type" value="Genomic_DNA"/>
</dbReference>
<dbReference type="GO" id="GO:0016020">
    <property type="term" value="C:membrane"/>
    <property type="evidence" value="ECO:0007669"/>
    <property type="project" value="UniProtKB-SubCell"/>
</dbReference>
<dbReference type="Pfam" id="PF00924">
    <property type="entry name" value="MS_channel_2nd"/>
    <property type="match status" value="1"/>
</dbReference>
<evidence type="ECO:0000259" key="6">
    <source>
        <dbReference type="Pfam" id="PF00924"/>
    </source>
</evidence>
<dbReference type="FunCoup" id="C1EJH6">
    <property type="interactions" value="119"/>
</dbReference>
<evidence type="ECO:0000313" key="7">
    <source>
        <dbReference type="EMBL" id="ACO68041.1"/>
    </source>
</evidence>
<evidence type="ECO:0000256" key="1">
    <source>
        <dbReference type="ARBA" id="ARBA00004370"/>
    </source>
</evidence>
<feature type="transmembrane region" description="Helical" evidence="5">
    <location>
        <begin position="302"/>
        <end position="322"/>
    </location>
</feature>
<dbReference type="SUPFAM" id="SSF50182">
    <property type="entry name" value="Sm-like ribonucleoproteins"/>
    <property type="match status" value="1"/>
</dbReference>
<organism evidence="7 8">
    <name type="scientific">Micromonas commoda (strain RCC299 / NOUM17 / CCMP2709)</name>
    <name type="common">Picoplanktonic green alga</name>
    <dbReference type="NCBI Taxonomy" id="296587"/>
    <lineage>
        <taxon>Eukaryota</taxon>
        <taxon>Viridiplantae</taxon>
        <taxon>Chlorophyta</taxon>
        <taxon>Mamiellophyceae</taxon>
        <taxon>Mamiellales</taxon>
        <taxon>Mamiellaceae</taxon>
        <taxon>Micromonas</taxon>
    </lineage>
</organism>
<feature type="transmembrane region" description="Helical" evidence="5">
    <location>
        <begin position="270"/>
        <end position="290"/>
    </location>
</feature>
<keyword evidence="4 5" id="KW-0472">Membrane</keyword>
<evidence type="ECO:0000256" key="3">
    <source>
        <dbReference type="ARBA" id="ARBA00022989"/>
    </source>
</evidence>
<dbReference type="GeneID" id="8249860"/>
<dbReference type="RefSeq" id="XP_002506783.1">
    <property type="nucleotide sequence ID" value="XM_002506737.1"/>
</dbReference>
<protein>
    <submittedName>
        <fullName evidence="7">Small conductance mechanosensitive ion channel family</fullName>
    </submittedName>
</protein>
<dbReference type="STRING" id="296587.C1EJH6"/>
<dbReference type="InterPro" id="IPR010920">
    <property type="entry name" value="LSM_dom_sf"/>
</dbReference>
<dbReference type="InParanoid" id="C1EJH6"/>
<feature type="domain" description="Mechanosensitive ion channel MscS" evidence="6">
    <location>
        <begin position="352"/>
        <end position="431"/>
    </location>
</feature>
<name>C1EJH6_MICCC</name>
<proteinExistence type="predicted"/>
<dbReference type="Proteomes" id="UP000002009">
    <property type="component" value="Chromosome 16"/>
</dbReference>
<evidence type="ECO:0000256" key="5">
    <source>
        <dbReference type="SAM" id="Phobius"/>
    </source>
</evidence>
<dbReference type="AlphaFoldDB" id="C1EJH6"/>
<evidence type="ECO:0000313" key="8">
    <source>
        <dbReference type="Proteomes" id="UP000002009"/>
    </source>
</evidence>
<feature type="transmembrane region" description="Helical" evidence="5">
    <location>
        <begin position="328"/>
        <end position="350"/>
    </location>
</feature>
<evidence type="ECO:0000256" key="4">
    <source>
        <dbReference type="ARBA" id="ARBA00023136"/>
    </source>
</evidence>
<keyword evidence="3 5" id="KW-1133">Transmembrane helix</keyword>
<dbReference type="eggNOG" id="ENOG502S8B0">
    <property type="taxonomic scope" value="Eukaryota"/>
</dbReference>
<dbReference type="PANTHER" id="PTHR30566">
    <property type="entry name" value="YNAI-RELATED MECHANOSENSITIVE ION CHANNEL"/>
    <property type="match status" value="1"/>
</dbReference>
<dbReference type="GO" id="GO:0055085">
    <property type="term" value="P:transmembrane transport"/>
    <property type="evidence" value="ECO:0007669"/>
    <property type="project" value="InterPro"/>
</dbReference>
<dbReference type="PANTHER" id="PTHR30566:SF5">
    <property type="entry name" value="MECHANOSENSITIVE ION CHANNEL PROTEIN 1, MITOCHONDRIAL-RELATED"/>
    <property type="match status" value="1"/>
</dbReference>
<dbReference type="OrthoDB" id="431980at2759"/>
<dbReference type="Gene3D" id="1.10.287.1260">
    <property type="match status" value="1"/>
</dbReference>